<feature type="transmembrane region" description="Helical" evidence="2">
    <location>
        <begin position="6"/>
        <end position="24"/>
    </location>
</feature>
<name>A0A142BPF8_9HYPH</name>
<dbReference type="Pfam" id="PF17963">
    <property type="entry name" value="Big_9"/>
    <property type="match status" value="3"/>
</dbReference>
<evidence type="ECO:0000313" key="3">
    <source>
        <dbReference type="EMBL" id="AMP34966.1"/>
    </source>
</evidence>
<dbReference type="Gene3D" id="2.60.40.3440">
    <property type="match status" value="3"/>
</dbReference>
<accession>A0A142BPF8</accession>
<dbReference type="GO" id="GO:0016020">
    <property type="term" value="C:membrane"/>
    <property type="evidence" value="ECO:0007669"/>
    <property type="project" value="InterPro"/>
</dbReference>
<proteinExistence type="predicted"/>
<dbReference type="AlphaFoldDB" id="A0A142BPF8"/>
<dbReference type="PANTHER" id="PTHR37494">
    <property type="entry name" value="HEMAGGLUTININ"/>
    <property type="match status" value="1"/>
</dbReference>
<organism evidence="3">
    <name type="scientific">Sinorhizobium sp. M14</name>
    <dbReference type="NCBI Taxonomy" id="430451"/>
    <lineage>
        <taxon>Bacteria</taxon>
        <taxon>Pseudomonadati</taxon>
        <taxon>Pseudomonadota</taxon>
        <taxon>Alphaproteobacteria</taxon>
        <taxon>Hyphomicrobiales</taxon>
        <taxon>Rhizobiaceae</taxon>
        <taxon>Sinorhizobium/Ensifer group</taxon>
        <taxon>Sinorhizobium</taxon>
    </lineage>
</organism>
<keyword evidence="2" id="KW-0812">Transmembrane</keyword>
<feature type="compositionally biased region" description="Basic residues" evidence="1">
    <location>
        <begin position="870"/>
        <end position="888"/>
    </location>
</feature>
<sequence length="923" mass="90840">MSIFKANILLIIMKAMPLFAGVLLQRLHLPFRYILPNLEGFSYLSFDGSGCLWKSSLERTLAKCASILFGFIVFWTATSSSALACNWTLDYTSIAQSISLNTTSCDAKPTVEPEWGGLFRLAGTEAAYSYGVGADAISGDPKAEDVSGSNGGVYTFTYYKTTGTFNIALKSAPTGGSGSVTLYSYTGIDQNGNGSPANTLNTFTIAYSPLAVANVVSATVAASSSNNPVTLNITGGVATSVGVASAAAHGTATASGTTITYTPTAGYSGSDSFTYTATNASGTSAPATVTITVSAPTIAISPGTMAGGTVGSAYSQAISASGGTAPYSYAITSGALPAGLTLSPGGAVSGTPTTGGAFSFTVTATDAYGATGSRAYSGTVASQLPVVGAVSATVAANSSANPITLSLSGGVATSVAVASAAAHGTATASGTTITYTPTAGYSGSDSFTYTATNASGTSAPATVTITVSAPTIAISPGTMAGGTVGSAYSQAISASGGTAPYSYAITAGALPTGLTLNALSGAVSGTPTIGGSANFTVTATDANGATGSRAYSVTIASQPPVVGAVSATVAANSSANPITLNLSGGVATSVAVASAAAHGTATASGTSITYTPTAGYSGSDSFTYTATNASGTSAPATVTITVSAPTIAISPSSLPSATIGTAYSQTISASGGTASYSYAINSGALPAGLTLSPGGTVSGTPTAGGTFNFTLTATDAYGSTGSAAYSVVVGAPVVAFTFAPPGGALSEAMAGEDYKQSISAKGSAGALMYSVLSGALPNGMVLNVSTGELTGPLAVGSEGDYTFTIQVRDTNGSTGTASFTLEVKPQTVTVENQIVNVPAGSSPPTSISTGARQAGRSRRQRCSQWSRNMQARRRSSRGNWRRRVRPRPRSAGICGSRRIPPIRGRCASAIASPAPSALPTPEP</sequence>
<dbReference type="InterPro" id="IPR013783">
    <property type="entry name" value="Ig-like_fold"/>
</dbReference>
<protein>
    <submittedName>
        <fullName evidence="3">Outer membrane autotransporter</fullName>
    </submittedName>
</protein>
<dbReference type="Pfam" id="PF05345">
    <property type="entry name" value="He_PIG"/>
    <property type="match status" value="4"/>
</dbReference>
<geneLocation type="plasmid" evidence="3">
    <name>pSinB</name>
</geneLocation>
<evidence type="ECO:0000256" key="1">
    <source>
        <dbReference type="SAM" id="MobiDB-lite"/>
    </source>
</evidence>
<keyword evidence="3" id="KW-0614">Plasmid</keyword>
<dbReference type="SUPFAM" id="SSF49313">
    <property type="entry name" value="Cadherin-like"/>
    <property type="match status" value="4"/>
</dbReference>
<dbReference type="InterPro" id="IPR015919">
    <property type="entry name" value="Cadherin-like_sf"/>
</dbReference>
<keyword evidence="2" id="KW-0472">Membrane</keyword>
<dbReference type="GO" id="GO:0005509">
    <property type="term" value="F:calcium ion binding"/>
    <property type="evidence" value="ECO:0007669"/>
    <property type="project" value="InterPro"/>
</dbReference>
<dbReference type="EMBL" id="KU140623">
    <property type="protein sequence ID" value="AMP34966.1"/>
    <property type="molecule type" value="Genomic_DNA"/>
</dbReference>
<reference evidence="3" key="1">
    <citation type="submission" date="2015-11" db="EMBL/GenBank/DDBJ databases">
        <title>Molecular characterization of pSinB plasmid of arsenite oxidizing, metalotolerant Sinorhizobium sp. M14 - insight into the heavy metal resistome of sinorhizobial extrachromosomal replicons.</title>
        <authorList>
            <person name="Romaniuk K."/>
            <person name="Decewicz P."/>
            <person name="Mielnicki S."/>
            <person name="Sklodowska A."/>
            <person name="Dziewit L."/>
            <person name="Drewniak L."/>
        </authorList>
    </citation>
    <scope>NUCLEOTIDE SEQUENCE</scope>
    <source>
        <strain evidence="3">M14</strain>
        <plasmid evidence="3">pSinB</plasmid>
    </source>
</reference>
<dbReference type="PANTHER" id="PTHR37494:SF1">
    <property type="entry name" value="STAPHYLOCOCCUS AUREUS SURFACE PROTEIN A"/>
    <property type="match status" value="1"/>
</dbReference>
<dbReference type="NCBIfam" id="NF012211">
    <property type="entry name" value="tand_rpt_95"/>
    <property type="match status" value="3"/>
</dbReference>
<dbReference type="RefSeq" id="WP_173238087.1">
    <property type="nucleotide sequence ID" value="NZ_KU140623.1"/>
</dbReference>
<dbReference type="Gene3D" id="2.60.40.10">
    <property type="entry name" value="Immunoglobulins"/>
    <property type="match status" value="4"/>
</dbReference>
<keyword evidence="2" id="KW-1133">Transmembrane helix</keyword>
<feature type="region of interest" description="Disordered" evidence="1">
    <location>
        <begin position="837"/>
        <end position="899"/>
    </location>
</feature>
<gene>
    <name evidence="3" type="ORF">pSinB_101</name>
</gene>
<evidence type="ECO:0000256" key="2">
    <source>
        <dbReference type="SAM" id="Phobius"/>
    </source>
</evidence>